<dbReference type="CDD" id="cd06222">
    <property type="entry name" value="RNase_H_like"/>
    <property type="match status" value="1"/>
</dbReference>
<organism evidence="3 4">
    <name type="scientific">Solanum verrucosum</name>
    <dbReference type="NCBI Taxonomy" id="315347"/>
    <lineage>
        <taxon>Eukaryota</taxon>
        <taxon>Viridiplantae</taxon>
        <taxon>Streptophyta</taxon>
        <taxon>Embryophyta</taxon>
        <taxon>Tracheophyta</taxon>
        <taxon>Spermatophyta</taxon>
        <taxon>Magnoliopsida</taxon>
        <taxon>eudicotyledons</taxon>
        <taxon>Gunneridae</taxon>
        <taxon>Pentapetalae</taxon>
        <taxon>asterids</taxon>
        <taxon>lamiids</taxon>
        <taxon>Solanales</taxon>
        <taxon>Solanaceae</taxon>
        <taxon>Solanoideae</taxon>
        <taxon>Solaneae</taxon>
        <taxon>Solanum</taxon>
    </lineage>
</organism>
<dbReference type="PANTHER" id="PTHR47723">
    <property type="entry name" value="OS05G0353850 PROTEIN"/>
    <property type="match status" value="1"/>
</dbReference>
<gene>
    <name evidence="3" type="ORF">MTR67_026110</name>
</gene>
<name>A0AAF0TZ28_SOLVR</name>
<dbReference type="SUPFAM" id="SSF53098">
    <property type="entry name" value="Ribonuclease H-like"/>
    <property type="match status" value="1"/>
</dbReference>
<dbReference type="InterPro" id="IPR036397">
    <property type="entry name" value="RNaseH_sf"/>
</dbReference>
<dbReference type="EMBL" id="CP133617">
    <property type="protein sequence ID" value="WMV32725.1"/>
    <property type="molecule type" value="Genomic_DNA"/>
</dbReference>
<dbReference type="InterPro" id="IPR044730">
    <property type="entry name" value="RNase_H-like_dom_plant"/>
</dbReference>
<dbReference type="InterPro" id="IPR053151">
    <property type="entry name" value="RNase_H-like"/>
</dbReference>
<accession>A0AAF0TZ28</accession>
<evidence type="ECO:0000313" key="4">
    <source>
        <dbReference type="Proteomes" id="UP001234989"/>
    </source>
</evidence>
<dbReference type="GO" id="GO:0004523">
    <property type="term" value="F:RNA-DNA hybrid ribonuclease activity"/>
    <property type="evidence" value="ECO:0007669"/>
    <property type="project" value="InterPro"/>
</dbReference>
<dbReference type="PROSITE" id="PS50879">
    <property type="entry name" value="RNASE_H_1"/>
    <property type="match status" value="1"/>
</dbReference>
<dbReference type="InterPro" id="IPR002156">
    <property type="entry name" value="RNaseH_domain"/>
</dbReference>
<evidence type="ECO:0000259" key="2">
    <source>
        <dbReference type="PROSITE" id="PS50879"/>
    </source>
</evidence>
<evidence type="ECO:0000313" key="3">
    <source>
        <dbReference type="EMBL" id="WMV32725.1"/>
    </source>
</evidence>
<dbReference type="Pfam" id="PF13456">
    <property type="entry name" value="RVT_3"/>
    <property type="match status" value="1"/>
</dbReference>
<dbReference type="InterPro" id="IPR012337">
    <property type="entry name" value="RNaseH-like_sf"/>
</dbReference>
<dbReference type="PANTHER" id="PTHR47723:SF7">
    <property type="entry name" value="RNASE H FAMILY PROTEIN"/>
    <property type="match status" value="1"/>
</dbReference>
<proteinExistence type="predicted"/>
<sequence length="485" mass="55470">MMKNKHTVESNIQWKIRSGTYSFWWDNWLGVGPLAHYTSNSNRFNNDSVSEFIEEGHWNIPKVLRVAPPSQVHHILSMQLQLQQGLPDQAVWKLNTSGLFSVSSTWNSIREKREKTKINNYTWHPKIPFKCSFLLRRAIRGKLPTNEKLLSFGIEPSDCHCCHSPGADTIEHTFNSGDFAKNVWRYFAISLGIRTDPLPLRNLIMRWWSAPHNNEAHKLILQSTPIFICWNLWKNRCDVKYGGKQSNIVRVKHLVILDNFKLLHTVFPYISWPLRWNKWVKLNTDGSALSNPGSIGAGGVIRNHLGEIILAYSAPLGTGTNNQAEVEAAIFGITWCIHMKYNQVILEVDSQLLVDWFKNSKSIPWNISSQMQQLHQLATQLDHFKCIHTFREANFVADVLSKHSHQIPNPQVFFNIQQLPKLAAAYLQQDLADTAPTASSPAGMAREPPVGLFRPSDQGHQRRLEHTTKTYHESPSNSPYNSMNS</sequence>
<dbReference type="GO" id="GO:0003676">
    <property type="term" value="F:nucleic acid binding"/>
    <property type="evidence" value="ECO:0007669"/>
    <property type="project" value="InterPro"/>
</dbReference>
<feature type="compositionally biased region" description="Basic and acidic residues" evidence="1">
    <location>
        <begin position="457"/>
        <end position="472"/>
    </location>
</feature>
<feature type="region of interest" description="Disordered" evidence="1">
    <location>
        <begin position="435"/>
        <end position="485"/>
    </location>
</feature>
<feature type="domain" description="RNase H type-1" evidence="2">
    <location>
        <begin position="276"/>
        <end position="406"/>
    </location>
</feature>
<feature type="compositionally biased region" description="Low complexity" evidence="1">
    <location>
        <begin position="474"/>
        <end position="485"/>
    </location>
</feature>
<dbReference type="Proteomes" id="UP001234989">
    <property type="component" value="Chromosome 6"/>
</dbReference>
<reference evidence="3" key="1">
    <citation type="submission" date="2023-08" db="EMBL/GenBank/DDBJ databases">
        <title>A de novo genome assembly of Solanum verrucosum Schlechtendal, a Mexican diploid species geographically isolated from the other diploid A-genome species in potato relatives.</title>
        <authorList>
            <person name="Hosaka K."/>
        </authorList>
    </citation>
    <scope>NUCLEOTIDE SEQUENCE</scope>
    <source>
        <tissue evidence="3">Young leaves</tissue>
    </source>
</reference>
<dbReference type="AlphaFoldDB" id="A0AAF0TZ28"/>
<keyword evidence="4" id="KW-1185">Reference proteome</keyword>
<dbReference type="Gene3D" id="3.30.420.10">
    <property type="entry name" value="Ribonuclease H-like superfamily/Ribonuclease H"/>
    <property type="match status" value="1"/>
</dbReference>
<evidence type="ECO:0000256" key="1">
    <source>
        <dbReference type="SAM" id="MobiDB-lite"/>
    </source>
</evidence>
<dbReference type="InterPro" id="IPR026960">
    <property type="entry name" value="RVT-Znf"/>
</dbReference>
<protein>
    <recommendedName>
        <fullName evidence="2">RNase H type-1 domain-containing protein</fullName>
    </recommendedName>
</protein>
<dbReference type="Pfam" id="PF13966">
    <property type="entry name" value="zf-RVT"/>
    <property type="match status" value="1"/>
</dbReference>